<keyword evidence="1" id="KW-1133">Transmembrane helix</keyword>
<evidence type="ECO:0000256" key="1">
    <source>
        <dbReference type="SAM" id="Phobius"/>
    </source>
</evidence>
<dbReference type="NCBIfam" id="TIGR03177">
    <property type="entry name" value="pilus_cpaB"/>
    <property type="match status" value="1"/>
</dbReference>
<dbReference type="Pfam" id="PF16976">
    <property type="entry name" value="RcpC"/>
    <property type="match status" value="1"/>
</dbReference>
<dbReference type="CDD" id="cd11614">
    <property type="entry name" value="SAF_CpaB_FlgA_like"/>
    <property type="match status" value="1"/>
</dbReference>
<dbReference type="Gene3D" id="3.90.1210.10">
    <property type="entry name" value="Antifreeze-like/N-acetylneuraminic acid synthase C-terminal domain"/>
    <property type="match status" value="1"/>
</dbReference>
<gene>
    <name evidence="3" type="primary">cpaB</name>
    <name evidence="3" type="ORF">KCG48_02825</name>
</gene>
<dbReference type="InterPro" id="IPR017592">
    <property type="entry name" value="Pilus_assmbl_Flp-typ_CpaB"/>
</dbReference>
<dbReference type="Proteomes" id="UP000675379">
    <property type="component" value="Unassembled WGS sequence"/>
</dbReference>
<keyword evidence="4" id="KW-1185">Reference proteome</keyword>
<sequence length="241" mass="26240">MKVKKSIIILAIILGLLTMGTLYYYIETLNQAPVVEDDLTDVVVAVSSIPAHVKVTAEMVILKSLPTEAVHPDAATKLEDIVGYTTKTEIYSEEQVLKSKIATDITQAALAYRIPENMRAITIPSNEISGVGGYLNKGDRVDIIVTYNDEAISPGLLTVTQFQNIEILEIGPLTFTETGETALNKGVTSSITLLVTPSQAEVMAFANINGAVQMILRNPVDNTINNLTQFSTPEFPTWRGR</sequence>
<feature type="domain" description="SAF" evidence="2">
    <location>
        <begin position="40"/>
        <end position="102"/>
    </location>
</feature>
<dbReference type="EMBL" id="JAGSCS010000002">
    <property type="protein sequence ID" value="MBR0575267.1"/>
    <property type="molecule type" value="Genomic_DNA"/>
</dbReference>
<evidence type="ECO:0000313" key="3">
    <source>
        <dbReference type="EMBL" id="MBR0575267.1"/>
    </source>
</evidence>
<dbReference type="AlphaFoldDB" id="A0A941CNF0"/>
<dbReference type="RefSeq" id="WP_211799777.1">
    <property type="nucleotide sequence ID" value="NZ_JAGSCS010000002.1"/>
</dbReference>
<organism evidence="3 4">
    <name type="scientific">Proteiniclasticum sediminis</name>
    <dbReference type="NCBI Taxonomy" id="2804028"/>
    <lineage>
        <taxon>Bacteria</taxon>
        <taxon>Bacillati</taxon>
        <taxon>Bacillota</taxon>
        <taxon>Clostridia</taxon>
        <taxon>Eubacteriales</taxon>
        <taxon>Clostridiaceae</taxon>
        <taxon>Proteiniclasticum</taxon>
    </lineage>
</organism>
<name>A0A941CNF0_9CLOT</name>
<evidence type="ECO:0000313" key="4">
    <source>
        <dbReference type="Proteomes" id="UP000675379"/>
    </source>
</evidence>
<accession>A0A941CNF0</accession>
<keyword evidence="1" id="KW-0812">Transmembrane</keyword>
<evidence type="ECO:0000259" key="2">
    <source>
        <dbReference type="SMART" id="SM00858"/>
    </source>
</evidence>
<dbReference type="InterPro" id="IPR031571">
    <property type="entry name" value="RcpC_dom"/>
</dbReference>
<keyword evidence="1" id="KW-0472">Membrane</keyword>
<proteinExistence type="predicted"/>
<dbReference type="Pfam" id="PF08666">
    <property type="entry name" value="SAF"/>
    <property type="match status" value="1"/>
</dbReference>
<feature type="transmembrane region" description="Helical" evidence="1">
    <location>
        <begin position="7"/>
        <end position="26"/>
    </location>
</feature>
<dbReference type="InterPro" id="IPR013974">
    <property type="entry name" value="SAF"/>
</dbReference>
<comment type="caution">
    <text evidence="3">The sequence shown here is derived from an EMBL/GenBank/DDBJ whole genome shotgun (WGS) entry which is preliminary data.</text>
</comment>
<dbReference type="SMART" id="SM00858">
    <property type="entry name" value="SAF"/>
    <property type="match status" value="1"/>
</dbReference>
<reference evidence="3" key="1">
    <citation type="submission" date="2021-04" db="EMBL/GenBank/DDBJ databases">
        <title>Proteiniclasticum sedimins sp. nov., an obligate anaerobic bacterium isolated from anaerobic sludge.</title>
        <authorList>
            <person name="Liu J."/>
        </authorList>
    </citation>
    <scope>NUCLEOTIDE SEQUENCE</scope>
    <source>
        <strain evidence="3">BAD-10</strain>
    </source>
</reference>
<protein>
    <submittedName>
        <fullName evidence="3">Flp pilus assembly protein CpaB</fullName>
    </submittedName>
</protein>